<protein>
    <submittedName>
        <fullName evidence="1">Uncharacterized protein</fullName>
    </submittedName>
</protein>
<evidence type="ECO:0000313" key="1">
    <source>
        <dbReference type="EMBL" id="KII71636.1"/>
    </source>
</evidence>
<dbReference type="EMBL" id="JWZT01001684">
    <property type="protein sequence ID" value="KII71636.1"/>
    <property type="molecule type" value="Genomic_DNA"/>
</dbReference>
<evidence type="ECO:0000313" key="2">
    <source>
        <dbReference type="Proteomes" id="UP000031668"/>
    </source>
</evidence>
<sequence length="103" mass="10996">MSPNPDSVPHFCISWGSAELPIRTVLKPELVQLQGSKDQCGHPSASEESRRVSKYPGSKRAFKIRSGACGLVWLPRASGLFTLAALRVALPKIVLPGNSPSTG</sequence>
<dbReference type="AlphaFoldDB" id="A0A0C2MWD5"/>
<dbReference type="Proteomes" id="UP000031668">
    <property type="component" value="Unassembled WGS sequence"/>
</dbReference>
<name>A0A0C2MWD5_THEKT</name>
<comment type="caution">
    <text evidence="1">The sequence shown here is derived from an EMBL/GenBank/DDBJ whole genome shotgun (WGS) entry which is preliminary data.</text>
</comment>
<proteinExistence type="predicted"/>
<keyword evidence="2" id="KW-1185">Reference proteome</keyword>
<reference evidence="1 2" key="1">
    <citation type="journal article" date="2014" name="Genome Biol. Evol.">
        <title>The genome of the myxosporean Thelohanellus kitauei shows adaptations to nutrient acquisition within its fish host.</title>
        <authorList>
            <person name="Yang Y."/>
            <person name="Xiong J."/>
            <person name="Zhou Z."/>
            <person name="Huo F."/>
            <person name="Miao W."/>
            <person name="Ran C."/>
            <person name="Liu Y."/>
            <person name="Zhang J."/>
            <person name="Feng J."/>
            <person name="Wang M."/>
            <person name="Wang M."/>
            <person name="Wang L."/>
            <person name="Yao B."/>
        </authorList>
    </citation>
    <scope>NUCLEOTIDE SEQUENCE [LARGE SCALE GENOMIC DNA]</scope>
    <source>
        <strain evidence="1">Wuqing</strain>
    </source>
</reference>
<accession>A0A0C2MWD5</accession>
<gene>
    <name evidence="1" type="ORF">RF11_13492</name>
</gene>
<organism evidence="1 2">
    <name type="scientific">Thelohanellus kitauei</name>
    <name type="common">Myxosporean</name>
    <dbReference type="NCBI Taxonomy" id="669202"/>
    <lineage>
        <taxon>Eukaryota</taxon>
        <taxon>Metazoa</taxon>
        <taxon>Cnidaria</taxon>
        <taxon>Myxozoa</taxon>
        <taxon>Myxosporea</taxon>
        <taxon>Bivalvulida</taxon>
        <taxon>Platysporina</taxon>
        <taxon>Myxobolidae</taxon>
        <taxon>Thelohanellus</taxon>
    </lineage>
</organism>